<keyword evidence="2" id="KW-0479">Metal-binding</keyword>
<comment type="caution">
    <text evidence="7">The sequence shown here is derived from an EMBL/GenBank/DDBJ whole genome shotgun (WGS) entry which is preliminary data.</text>
</comment>
<dbReference type="PANTHER" id="PTHR44379">
    <property type="entry name" value="OXIDOREDUCTASE WITH IRON-SULFUR SUBUNIT"/>
    <property type="match status" value="1"/>
</dbReference>
<dbReference type="GO" id="GO:0046872">
    <property type="term" value="F:metal ion binding"/>
    <property type="evidence" value="ECO:0007669"/>
    <property type="project" value="UniProtKB-KW"/>
</dbReference>
<dbReference type="SUPFAM" id="SSF54292">
    <property type="entry name" value="2Fe-2S ferredoxin-like"/>
    <property type="match status" value="1"/>
</dbReference>
<dbReference type="InterPro" id="IPR012675">
    <property type="entry name" value="Beta-grasp_dom_sf"/>
</dbReference>
<protein>
    <submittedName>
        <fullName evidence="7">(2Fe-2S)-binding protein</fullName>
    </submittedName>
</protein>
<dbReference type="PROSITE" id="PS00197">
    <property type="entry name" value="2FE2S_FER_1"/>
    <property type="match status" value="1"/>
</dbReference>
<dbReference type="AlphaFoldDB" id="A0A318NCR2"/>
<reference evidence="7 8" key="1">
    <citation type="submission" date="2018-05" db="EMBL/GenBank/DDBJ databases">
        <title>Reference genomes for bee gut microbiota database.</title>
        <authorList>
            <person name="Ellegaard K.M."/>
        </authorList>
    </citation>
    <scope>NUCLEOTIDE SEQUENCE [LARGE SCALE GENOMIC DNA]</scope>
    <source>
        <strain evidence="7 8">ESL0284</strain>
    </source>
</reference>
<proteinExistence type="predicted"/>
<dbReference type="InterPro" id="IPR051452">
    <property type="entry name" value="Diverse_Oxidoreductases"/>
</dbReference>
<keyword evidence="3" id="KW-0560">Oxidoreductase</keyword>
<dbReference type="CDD" id="cd00207">
    <property type="entry name" value="fer2"/>
    <property type="match status" value="1"/>
</dbReference>
<dbReference type="InterPro" id="IPR001041">
    <property type="entry name" value="2Fe-2S_ferredoxin-type"/>
</dbReference>
<dbReference type="EMBL" id="QGLT01000002">
    <property type="protein sequence ID" value="PXZ00746.1"/>
    <property type="molecule type" value="Genomic_DNA"/>
</dbReference>
<dbReference type="Proteomes" id="UP000247565">
    <property type="component" value="Unassembled WGS sequence"/>
</dbReference>
<dbReference type="InterPro" id="IPR036010">
    <property type="entry name" value="2Fe-2S_ferredoxin-like_sf"/>
</dbReference>
<sequence>MISITVNKKKIELDVPLDMPLLWVLRDIVGLTGTKYGCGIGLCGSCTVHLDGKAVRSCSIPVGDIGNREIVTIEGVGEDSIFQKLLAAWKETEPTQCGYCQPGQIMTALALLKENDKPDKNEIIEAMTGHICRCGTYQRIYKAIQIAAGIMDEA</sequence>
<feature type="domain" description="2Fe-2S ferredoxin-type" evidence="6">
    <location>
        <begin position="1"/>
        <end position="76"/>
    </location>
</feature>
<evidence type="ECO:0000256" key="5">
    <source>
        <dbReference type="ARBA" id="ARBA00023014"/>
    </source>
</evidence>
<name>A0A318NCR2_9PROT</name>
<dbReference type="Gene3D" id="1.10.150.120">
    <property type="entry name" value="[2Fe-2S]-binding domain"/>
    <property type="match status" value="1"/>
</dbReference>
<evidence type="ECO:0000313" key="8">
    <source>
        <dbReference type="Proteomes" id="UP000247565"/>
    </source>
</evidence>
<dbReference type="GO" id="GO:0016491">
    <property type="term" value="F:oxidoreductase activity"/>
    <property type="evidence" value="ECO:0007669"/>
    <property type="project" value="UniProtKB-KW"/>
</dbReference>
<keyword evidence="4" id="KW-0408">Iron</keyword>
<dbReference type="GO" id="GO:0051537">
    <property type="term" value="F:2 iron, 2 sulfur cluster binding"/>
    <property type="evidence" value="ECO:0007669"/>
    <property type="project" value="UniProtKB-KW"/>
</dbReference>
<dbReference type="PROSITE" id="PS51085">
    <property type="entry name" value="2FE2S_FER_2"/>
    <property type="match status" value="1"/>
</dbReference>
<dbReference type="InterPro" id="IPR006058">
    <property type="entry name" value="2Fe2S_fd_BS"/>
</dbReference>
<dbReference type="OrthoDB" id="7375656at2"/>
<accession>A0A318NCR2</accession>
<evidence type="ECO:0000259" key="6">
    <source>
        <dbReference type="PROSITE" id="PS51085"/>
    </source>
</evidence>
<dbReference type="Gene3D" id="3.10.20.30">
    <property type="match status" value="1"/>
</dbReference>
<evidence type="ECO:0000256" key="2">
    <source>
        <dbReference type="ARBA" id="ARBA00022723"/>
    </source>
</evidence>
<keyword evidence="1" id="KW-0001">2Fe-2S</keyword>
<gene>
    <name evidence="7" type="ORF">DK869_04955</name>
</gene>
<dbReference type="SUPFAM" id="SSF47741">
    <property type="entry name" value="CO dehydrogenase ISP C-domain like"/>
    <property type="match status" value="1"/>
</dbReference>
<dbReference type="InterPro" id="IPR036884">
    <property type="entry name" value="2Fe-2S-bd_dom_sf"/>
</dbReference>
<keyword evidence="5" id="KW-0411">Iron-sulfur</keyword>
<organism evidence="7 8">
    <name type="scientific">Commensalibacter melissae</name>
    <dbReference type="NCBI Taxonomy" id="2070537"/>
    <lineage>
        <taxon>Bacteria</taxon>
        <taxon>Pseudomonadati</taxon>
        <taxon>Pseudomonadota</taxon>
        <taxon>Alphaproteobacteria</taxon>
        <taxon>Acetobacterales</taxon>
        <taxon>Acetobacteraceae</taxon>
    </lineage>
</organism>
<dbReference type="RefSeq" id="WP_110438888.1">
    <property type="nucleotide sequence ID" value="NZ_CP046393.1"/>
</dbReference>
<evidence type="ECO:0000256" key="1">
    <source>
        <dbReference type="ARBA" id="ARBA00022714"/>
    </source>
</evidence>
<dbReference type="InterPro" id="IPR002888">
    <property type="entry name" value="2Fe-2S-bd"/>
</dbReference>
<dbReference type="Pfam" id="PF01799">
    <property type="entry name" value="Fer2_2"/>
    <property type="match status" value="1"/>
</dbReference>
<evidence type="ECO:0000256" key="3">
    <source>
        <dbReference type="ARBA" id="ARBA00023002"/>
    </source>
</evidence>
<dbReference type="Pfam" id="PF00111">
    <property type="entry name" value="Fer2"/>
    <property type="match status" value="1"/>
</dbReference>
<evidence type="ECO:0000313" key="7">
    <source>
        <dbReference type="EMBL" id="PXZ00746.1"/>
    </source>
</evidence>
<dbReference type="PANTHER" id="PTHR44379:SF2">
    <property type="entry name" value="BLR6218 PROTEIN"/>
    <property type="match status" value="1"/>
</dbReference>
<keyword evidence="8" id="KW-1185">Reference proteome</keyword>
<evidence type="ECO:0000256" key="4">
    <source>
        <dbReference type="ARBA" id="ARBA00023004"/>
    </source>
</evidence>